<keyword evidence="4" id="KW-0472">Membrane</keyword>
<comment type="catalytic activity">
    <reaction evidence="3">
        <text>2 GTP = 3',3'-c-di-GMP + 2 diphosphate</text>
        <dbReference type="Rhea" id="RHEA:24898"/>
        <dbReference type="ChEBI" id="CHEBI:33019"/>
        <dbReference type="ChEBI" id="CHEBI:37565"/>
        <dbReference type="ChEBI" id="CHEBI:58805"/>
        <dbReference type="EC" id="2.7.7.65"/>
    </reaction>
</comment>
<dbReference type="Pfam" id="PF00990">
    <property type="entry name" value="GGDEF"/>
    <property type="match status" value="1"/>
</dbReference>
<proteinExistence type="predicted"/>
<dbReference type="GO" id="GO:0043709">
    <property type="term" value="P:cell adhesion involved in single-species biofilm formation"/>
    <property type="evidence" value="ECO:0007669"/>
    <property type="project" value="TreeGrafter"/>
</dbReference>
<dbReference type="CDD" id="cd01949">
    <property type="entry name" value="GGDEF"/>
    <property type="match status" value="1"/>
</dbReference>
<comment type="cofactor">
    <cofactor evidence="1">
        <name>Mg(2+)</name>
        <dbReference type="ChEBI" id="CHEBI:18420"/>
    </cofactor>
</comment>
<dbReference type="PROSITE" id="PS50887">
    <property type="entry name" value="GGDEF"/>
    <property type="match status" value="1"/>
</dbReference>
<dbReference type="InterPro" id="IPR000160">
    <property type="entry name" value="GGDEF_dom"/>
</dbReference>
<gene>
    <name evidence="6" type="ordered locus">Psesu_2255</name>
</gene>
<dbReference type="PANTHER" id="PTHR45138">
    <property type="entry name" value="REGULATORY COMPONENTS OF SENSORY TRANSDUCTION SYSTEM"/>
    <property type="match status" value="1"/>
</dbReference>
<evidence type="ECO:0000256" key="3">
    <source>
        <dbReference type="ARBA" id="ARBA00034247"/>
    </source>
</evidence>
<organism evidence="6 7">
    <name type="scientific">Pseudoxanthomonas suwonensis (strain 11-1)</name>
    <dbReference type="NCBI Taxonomy" id="743721"/>
    <lineage>
        <taxon>Bacteria</taxon>
        <taxon>Pseudomonadati</taxon>
        <taxon>Pseudomonadota</taxon>
        <taxon>Gammaproteobacteria</taxon>
        <taxon>Lysobacterales</taxon>
        <taxon>Lysobacteraceae</taxon>
        <taxon>Pseudoxanthomonas</taxon>
    </lineage>
</organism>
<dbReference type="InterPro" id="IPR043128">
    <property type="entry name" value="Rev_trsase/Diguanyl_cyclase"/>
</dbReference>
<feature type="domain" description="GGDEF" evidence="5">
    <location>
        <begin position="306"/>
        <end position="437"/>
    </location>
</feature>
<evidence type="ECO:0000313" key="7">
    <source>
        <dbReference type="Proteomes" id="UP000008632"/>
    </source>
</evidence>
<evidence type="ECO:0000256" key="2">
    <source>
        <dbReference type="ARBA" id="ARBA00012528"/>
    </source>
</evidence>
<dbReference type="SMART" id="SM00267">
    <property type="entry name" value="GGDEF"/>
    <property type="match status" value="1"/>
</dbReference>
<dbReference type="InterPro" id="IPR029787">
    <property type="entry name" value="Nucleotide_cyclase"/>
</dbReference>
<dbReference type="Proteomes" id="UP000008632">
    <property type="component" value="Chromosome"/>
</dbReference>
<keyword evidence="4" id="KW-0812">Transmembrane</keyword>
<dbReference type="SUPFAM" id="SSF55073">
    <property type="entry name" value="Nucleotide cyclase"/>
    <property type="match status" value="1"/>
</dbReference>
<dbReference type="AlphaFoldDB" id="E6WV90"/>
<dbReference type="GO" id="GO:0052621">
    <property type="term" value="F:diguanylate cyclase activity"/>
    <property type="evidence" value="ECO:0007669"/>
    <property type="project" value="UniProtKB-EC"/>
</dbReference>
<dbReference type="FunFam" id="3.30.70.270:FF:000001">
    <property type="entry name" value="Diguanylate cyclase domain protein"/>
    <property type="match status" value="1"/>
</dbReference>
<dbReference type="GO" id="GO:1902201">
    <property type="term" value="P:negative regulation of bacterial-type flagellum-dependent cell motility"/>
    <property type="evidence" value="ECO:0007669"/>
    <property type="project" value="TreeGrafter"/>
</dbReference>
<accession>E6WV90</accession>
<reference evidence="6 7" key="1">
    <citation type="submission" date="2011-01" db="EMBL/GenBank/DDBJ databases">
        <title>Complete sequence of Pseudoxanthomonas suwonensis 11-1.</title>
        <authorList>
            <consortium name="US DOE Joint Genome Institute"/>
            <person name="Lucas S."/>
            <person name="Copeland A."/>
            <person name="Lapidus A."/>
            <person name="Cheng J.-F."/>
            <person name="Goodwin L."/>
            <person name="Pitluck S."/>
            <person name="Teshima H."/>
            <person name="Detter J.C."/>
            <person name="Han C."/>
            <person name="Tapia R."/>
            <person name="Land M."/>
            <person name="Hauser L."/>
            <person name="Kyrpides N."/>
            <person name="Ivanova N."/>
            <person name="Ovchinnikova G."/>
            <person name="Siebers A.K."/>
            <person name="Allgaier M."/>
            <person name="Thelen M.P."/>
            <person name="Hugenholtz P."/>
            <person name="Gladden J."/>
            <person name="Woyke T."/>
        </authorList>
    </citation>
    <scope>NUCLEOTIDE SEQUENCE [LARGE SCALE GENOMIC DNA]</scope>
    <source>
        <strain evidence="7">11-1</strain>
    </source>
</reference>
<dbReference type="EMBL" id="CP002446">
    <property type="protein sequence ID" value="ADV28089.1"/>
    <property type="molecule type" value="Genomic_DNA"/>
</dbReference>
<dbReference type="EC" id="2.7.7.65" evidence="2"/>
<feature type="transmembrane region" description="Helical" evidence="4">
    <location>
        <begin position="22"/>
        <end position="43"/>
    </location>
</feature>
<protein>
    <recommendedName>
        <fullName evidence="2">diguanylate cyclase</fullName>
        <ecNumber evidence="2">2.7.7.65</ecNumber>
    </recommendedName>
</protein>
<dbReference type="GO" id="GO:0005886">
    <property type="term" value="C:plasma membrane"/>
    <property type="evidence" value="ECO:0007669"/>
    <property type="project" value="TreeGrafter"/>
</dbReference>
<dbReference type="PANTHER" id="PTHR45138:SF9">
    <property type="entry name" value="DIGUANYLATE CYCLASE DGCM-RELATED"/>
    <property type="match status" value="1"/>
</dbReference>
<feature type="transmembrane region" description="Helical" evidence="4">
    <location>
        <begin position="234"/>
        <end position="252"/>
    </location>
</feature>
<dbReference type="eggNOG" id="COG3706">
    <property type="taxonomic scope" value="Bacteria"/>
</dbReference>
<dbReference type="KEGG" id="psu:Psesu_2255"/>
<evidence type="ECO:0000313" key="6">
    <source>
        <dbReference type="EMBL" id="ADV28089.1"/>
    </source>
</evidence>
<dbReference type="RefSeq" id="WP_013535916.1">
    <property type="nucleotide sequence ID" value="NC_014924.1"/>
</dbReference>
<dbReference type="HOGENOM" id="CLU_052018_0_0_6"/>
<name>E6WV90_PSEUU</name>
<evidence type="ECO:0000256" key="4">
    <source>
        <dbReference type="SAM" id="Phobius"/>
    </source>
</evidence>
<sequence>MTSGGTEVPQTPTAHSGQRKRAALALLAGVALTLGAIAGYDLIPPVRFDVTRIPADGIVLSSTPVPGHPEAGEWLDASKRRMRCHYPPGTDEPLYYCAINYFVGAGPDRGVDLSNYTHVEVKVVYKGDVPKLRLFARHFDPRYSIVGDTNSTKYNSVFLATQDLRAPLSLSVDEFTVAEWWRLYYKLPRDLARAELSNVVTVGLDFSYPMTEGVHDLEVQEITFVRPGLSRESWYLGILGVWLAGIVLYALLQLRIYRAERISLQSEAERYRTRATTDPLTLTLNRHGFEQRWARLPAGSSVAPGHAQALLVLDIDHFKRVNDSCGHDTGDRVLHELAAVLRRQLRPGDWLVRWGGEEFVVLLPGVRTDQVAGIAEDLRRAVERHPFEHGVPVPVTVSLGVALRGPDEGFEALFKRADEALYEAKRAGRNRVVFADGP</sequence>
<dbReference type="STRING" id="743721.Psesu_2255"/>
<dbReference type="Gene3D" id="3.30.70.270">
    <property type="match status" value="1"/>
</dbReference>
<dbReference type="NCBIfam" id="TIGR00254">
    <property type="entry name" value="GGDEF"/>
    <property type="match status" value="1"/>
</dbReference>
<dbReference type="InterPro" id="IPR050469">
    <property type="entry name" value="Diguanylate_Cyclase"/>
</dbReference>
<keyword evidence="4" id="KW-1133">Transmembrane helix</keyword>
<evidence type="ECO:0000256" key="1">
    <source>
        <dbReference type="ARBA" id="ARBA00001946"/>
    </source>
</evidence>
<evidence type="ECO:0000259" key="5">
    <source>
        <dbReference type="PROSITE" id="PS50887"/>
    </source>
</evidence>
<keyword evidence="7" id="KW-1185">Reference proteome</keyword>